<evidence type="ECO:0000313" key="5">
    <source>
        <dbReference type="Proteomes" id="UP000469890"/>
    </source>
</evidence>
<evidence type="ECO:0000259" key="3">
    <source>
        <dbReference type="SMART" id="SM01185"/>
    </source>
</evidence>
<name>A0A8H4BAW8_MUCCL</name>
<dbReference type="SUPFAM" id="SSF50104">
    <property type="entry name" value="Translation proteins SH3-like domain"/>
    <property type="match status" value="1"/>
</dbReference>
<dbReference type="InterPro" id="IPR013852">
    <property type="entry name" value="Transl_elong_P/YeiP_CS"/>
</dbReference>
<dbReference type="Gene3D" id="2.40.50.140">
    <property type="entry name" value="Nucleic acid-binding proteins"/>
    <property type="match status" value="2"/>
</dbReference>
<dbReference type="GO" id="GO:0043043">
    <property type="term" value="P:peptide biosynthetic process"/>
    <property type="evidence" value="ECO:0007669"/>
    <property type="project" value="InterPro"/>
</dbReference>
<evidence type="ECO:0000313" key="4">
    <source>
        <dbReference type="EMBL" id="KAF1798127.1"/>
    </source>
</evidence>
<dbReference type="Pfam" id="PF09285">
    <property type="entry name" value="Elong-fact-P_C"/>
    <property type="match status" value="1"/>
</dbReference>
<dbReference type="GO" id="GO:0005737">
    <property type="term" value="C:cytoplasm"/>
    <property type="evidence" value="ECO:0007669"/>
    <property type="project" value="InterPro"/>
</dbReference>
<dbReference type="GO" id="GO:0003746">
    <property type="term" value="F:translation elongation factor activity"/>
    <property type="evidence" value="ECO:0007669"/>
    <property type="project" value="InterPro"/>
</dbReference>
<dbReference type="EMBL" id="JAAECE010000008">
    <property type="protein sequence ID" value="KAF1798127.1"/>
    <property type="molecule type" value="Genomic_DNA"/>
</dbReference>
<dbReference type="Pfam" id="PF01132">
    <property type="entry name" value="EFP"/>
    <property type="match status" value="1"/>
</dbReference>
<dbReference type="SMART" id="SM01185">
    <property type="entry name" value="EFP"/>
    <property type="match status" value="1"/>
</dbReference>
<dbReference type="AlphaFoldDB" id="A0A8H4BAW8"/>
<accession>A0A8H4BAW8</accession>
<comment type="similarity">
    <text evidence="1">Belongs to the elongation factor P family.</text>
</comment>
<dbReference type="InterPro" id="IPR015365">
    <property type="entry name" value="Elong-fact-P_C"/>
</dbReference>
<dbReference type="SUPFAM" id="SSF50249">
    <property type="entry name" value="Nucleic acid-binding proteins"/>
    <property type="match status" value="2"/>
</dbReference>
<dbReference type="Gene3D" id="2.30.30.30">
    <property type="match status" value="1"/>
</dbReference>
<dbReference type="InterPro" id="IPR013185">
    <property type="entry name" value="Transl_elong_KOW-like"/>
</dbReference>
<feature type="domain" description="Elongation factor P C-terminal" evidence="2">
    <location>
        <begin position="213"/>
        <end position="264"/>
    </location>
</feature>
<dbReference type="InterPro" id="IPR008991">
    <property type="entry name" value="Translation_prot_SH3-like_sf"/>
</dbReference>
<dbReference type="PROSITE" id="PS01275">
    <property type="entry name" value="EFP"/>
    <property type="match status" value="1"/>
</dbReference>
<gene>
    <name evidence="4" type="ORF">FB192DRAFT_1397814</name>
</gene>
<protein>
    <recommendedName>
        <fullName evidence="6">Elongation factor P</fullName>
    </recommendedName>
</protein>
<comment type="caution">
    <text evidence="4">The sequence shown here is derived from an EMBL/GenBank/DDBJ whole genome shotgun (WGS) entry which is preliminary data.</text>
</comment>
<evidence type="ECO:0008006" key="6">
    <source>
        <dbReference type="Google" id="ProtNLM"/>
    </source>
</evidence>
<dbReference type="Pfam" id="PF08207">
    <property type="entry name" value="EFP_N"/>
    <property type="match status" value="1"/>
</dbReference>
<evidence type="ECO:0000259" key="2">
    <source>
        <dbReference type="SMART" id="SM00841"/>
    </source>
</evidence>
<organism evidence="4 5">
    <name type="scientific">Mucor circinelloides f. lusitanicus</name>
    <name type="common">Mucor racemosus var. lusitanicus</name>
    <dbReference type="NCBI Taxonomy" id="29924"/>
    <lineage>
        <taxon>Eukaryota</taxon>
        <taxon>Fungi</taxon>
        <taxon>Fungi incertae sedis</taxon>
        <taxon>Mucoromycota</taxon>
        <taxon>Mucoromycotina</taxon>
        <taxon>Mucoromycetes</taxon>
        <taxon>Mucorales</taxon>
        <taxon>Mucorineae</taxon>
        <taxon>Mucoraceae</taxon>
        <taxon>Mucor</taxon>
    </lineage>
</organism>
<dbReference type="InterPro" id="IPR001059">
    <property type="entry name" value="Transl_elong_P/YeiP_cen"/>
</dbReference>
<sequence>MAHFSGLNLICCPLPGERINALPSLLYCRFFLLLYILTHPMSFTLTRLAKQASHQWTHDAPRATCWSAKRFYKLSVGSIKKGQIVQFKDKPWRVLTRDHVSTGRGGAVVKMELQDILSPTKINERFKSGDSLEILNLADEAYQYLYSEGDQIHLLNLETFEEIEMTASKCEGGDRSVAMLEDSMPIAVSFLTTPEQGRQPCTFKLPSNYTYTVQSVVDRAGQAAKGTVYKTANLTNGAKLQVPEFVNEGDKIVVDIESMKYVKREL</sequence>
<dbReference type="Proteomes" id="UP000469890">
    <property type="component" value="Unassembled WGS sequence"/>
</dbReference>
<dbReference type="SMART" id="SM00841">
    <property type="entry name" value="Elong-fact-P_C"/>
    <property type="match status" value="1"/>
</dbReference>
<dbReference type="PANTHER" id="PTHR30053:SF14">
    <property type="entry name" value="TRANSLATION ELONGATION FACTOR KOW-LIKE DOMAIN-CONTAINING PROTEIN"/>
    <property type="match status" value="1"/>
</dbReference>
<evidence type="ECO:0000256" key="1">
    <source>
        <dbReference type="ARBA" id="ARBA00009479"/>
    </source>
</evidence>
<reference evidence="4 5" key="1">
    <citation type="submission" date="2019-09" db="EMBL/GenBank/DDBJ databases">
        <authorList>
            <consortium name="DOE Joint Genome Institute"/>
            <person name="Mondo S.J."/>
            <person name="Navarro-Mendoza M.I."/>
            <person name="Perez-Arques C."/>
            <person name="Panchal S."/>
            <person name="Nicolas F.E."/>
            <person name="Ganguly P."/>
            <person name="Pangilinan J."/>
            <person name="Grigoriev I."/>
            <person name="Heitman J."/>
            <person name="Sanya K."/>
            <person name="Garre V."/>
        </authorList>
    </citation>
    <scope>NUCLEOTIDE SEQUENCE [LARGE SCALE GENOMIC DNA]</scope>
    <source>
        <strain evidence="4 5">MU402</strain>
    </source>
</reference>
<dbReference type="InterPro" id="IPR014722">
    <property type="entry name" value="Rib_uL2_dom2"/>
</dbReference>
<dbReference type="PANTHER" id="PTHR30053">
    <property type="entry name" value="ELONGATION FACTOR P"/>
    <property type="match status" value="1"/>
</dbReference>
<dbReference type="InterPro" id="IPR012340">
    <property type="entry name" value="NA-bd_OB-fold"/>
</dbReference>
<proteinExistence type="inferred from homology"/>
<feature type="domain" description="Translation elongation factor P/YeiP central" evidence="3">
    <location>
        <begin position="139"/>
        <end position="186"/>
    </location>
</feature>
<dbReference type="InterPro" id="IPR020599">
    <property type="entry name" value="Transl_elong_fac_P/YeiP"/>
</dbReference>